<keyword evidence="3" id="KW-1185">Reference proteome</keyword>
<evidence type="ECO:0000313" key="2">
    <source>
        <dbReference type="EMBL" id="ACZ39002.1"/>
    </source>
</evidence>
<dbReference type="STRING" id="479434.Sthe_1567"/>
<organism evidence="2 3">
    <name type="scientific">Sphaerobacter thermophilus (strain ATCC 49802 / DSM 20745 / KCCM 41009 / NCIMB 13125 / S 6022)</name>
    <dbReference type="NCBI Taxonomy" id="479434"/>
    <lineage>
        <taxon>Bacteria</taxon>
        <taxon>Pseudomonadati</taxon>
        <taxon>Thermomicrobiota</taxon>
        <taxon>Thermomicrobia</taxon>
        <taxon>Sphaerobacterales</taxon>
        <taxon>Sphaerobacterineae</taxon>
        <taxon>Sphaerobacteraceae</taxon>
        <taxon>Sphaerobacter</taxon>
    </lineage>
</organism>
<evidence type="ECO:0000259" key="1">
    <source>
        <dbReference type="SMART" id="SM00960"/>
    </source>
</evidence>
<dbReference type="eggNOG" id="COG2018">
    <property type="taxonomic scope" value="Bacteria"/>
</dbReference>
<dbReference type="KEGG" id="sti:Sthe_1567"/>
<dbReference type="GO" id="GO:0005085">
    <property type="term" value="F:guanyl-nucleotide exchange factor activity"/>
    <property type="evidence" value="ECO:0007669"/>
    <property type="project" value="InterPro"/>
</dbReference>
<dbReference type="GO" id="GO:0060090">
    <property type="term" value="F:molecular adaptor activity"/>
    <property type="evidence" value="ECO:0007669"/>
    <property type="project" value="InterPro"/>
</dbReference>
<dbReference type="GO" id="GO:0032008">
    <property type="term" value="P:positive regulation of TOR signaling"/>
    <property type="evidence" value="ECO:0007669"/>
    <property type="project" value="InterPro"/>
</dbReference>
<dbReference type="HOGENOM" id="CLU_128755_0_0_0"/>
<dbReference type="Proteomes" id="UP000002027">
    <property type="component" value="Chromosome 1"/>
</dbReference>
<dbReference type="InterPro" id="IPR037587">
    <property type="entry name" value="LAMTOR2-like"/>
</dbReference>
<dbReference type="EMBL" id="CP001823">
    <property type="protein sequence ID" value="ACZ39002.1"/>
    <property type="molecule type" value="Genomic_DNA"/>
</dbReference>
<dbReference type="Pfam" id="PF03259">
    <property type="entry name" value="Robl_LC7"/>
    <property type="match status" value="1"/>
</dbReference>
<dbReference type="AlphaFoldDB" id="D1C435"/>
<sequence>MIPFDRALSNLVVTEEDTAQITACLQRLIADSGASYSMVLDRAGQILAWESDSIRPEMQHLGALLAATYASTREMARLLNEDGFRTLLQEGLREKIFTETVQDDWLLVVIFDHQAHLGLVKVLAKRATTVLSGILDLVRERSMQANQTPRLAQVRKATTDTIDLLFKDDSSGTKDPSSK</sequence>
<protein>
    <submittedName>
        <fullName evidence="2">Roadblock/LC7 family protein</fullName>
    </submittedName>
</protein>
<reference evidence="2 3" key="2">
    <citation type="journal article" date="2010" name="Stand. Genomic Sci.">
        <title>Complete genome sequence of Desulfohalobium retbaense type strain (HR(100)).</title>
        <authorList>
            <person name="Spring S."/>
            <person name="Nolan M."/>
            <person name="Lapidus A."/>
            <person name="Glavina Del Rio T."/>
            <person name="Copeland A."/>
            <person name="Tice H."/>
            <person name="Cheng J.F."/>
            <person name="Lucas S."/>
            <person name="Land M."/>
            <person name="Chen F."/>
            <person name="Bruce D."/>
            <person name="Goodwin L."/>
            <person name="Pitluck S."/>
            <person name="Ivanova N."/>
            <person name="Mavromatis K."/>
            <person name="Mikhailova N."/>
            <person name="Pati A."/>
            <person name="Chen A."/>
            <person name="Palaniappan K."/>
            <person name="Hauser L."/>
            <person name="Chang Y.J."/>
            <person name="Jeffries C.D."/>
            <person name="Munk C."/>
            <person name="Kiss H."/>
            <person name="Chain P."/>
            <person name="Han C."/>
            <person name="Brettin T."/>
            <person name="Detter J.C."/>
            <person name="Schuler E."/>
            <person name="Goker M."/>
            <person name="Rohde M."/>
            <person name="Bristow J."/>
            <person name="Eisen J.A."/>
            <person name="Markowitz V."/>
            <person name="Hugenholtz P."/>
            <person name="Kyrpides N.C."/>
            <person name="Klenk H.P."/>
        </authorList>
    </citation>
    <scope>NUCLEOTIDE SEQUENCE [LARGE SCALE GENOMIC DNA]</scope>
    <source>
        <strain evidence="3">ATCC 49802 / DSM 20745 / S 6022</strain>
    </source>
</reference>
<dbReference type="InterPro" id="IPR004942">
    <property type="entry name" value="Roadblock/LAMTOR2_dom"/>
</dbReference>
<name>D1C435_SPHTD</name>
<dbReference type="PANTHER" id="PTHR13323">
    <property type="entry name" value="LATE ENDOSOMAL/LYSOSOMAL MP1 INTERACTING PROTEIN"/>
    <property type="match status" value="1"/>
</dbReference>
<evidence type="ECO:0000313" key="3">
    <source>
        <dbReference type="Proteomes" id="UP000002027"/>
    </source>
</evidence>
<proteinExistence type="predicted"/>
<accession>D1C435</accession>
<dbReference type="InParanoid" id="D1C435"/>
<reference evidence="3" key="1">
    <citation type="submission" date="2009-11" db="EMBL/GenBank/DDBJ databases">
        <title>The complete chromosome 1 of Sphaerobacter thermophilus DSM 20745.</title>
        <authorList>
            <person name="Lucas S."/>
            <person name="Copeland A."/>
            <person name="Lapidus A."/>
            <person name="Glavina del Rio T."/>
            <person name="Dalin E."/>
            <person name="Tice H."/>
            <person name="Bruce D."/>
            <person name="Goodwin L."/>
            <person name="Pitluck S."/>
            <person name="Kyrpides N."/>
            <person name="Mavromatis K."/>
            <person name="Ivanova N."/>
            <person name="Mikhailova N."/>
            <person name="LaButti K.M."/>
            <person name="Clum A."/>
            <person name="Sun H.I."/>
            <person name="Brettin T."/>
            <person name="Detter J.C."/>
            <person name="Han C."/>
            <person name="Larimer F."/>
            <person name="Land M."/>
            <person name="Hauser L."/>
            <person name="Markowitz V."/>
            <person name="Cheng J.F."/>
            <person name="Hugenholtz P."/>
            <person name="Woyke T."/>
            <person name="Wu D."/>
            <person name="Steenblock K."/>
            <person name="Schneider S."/>
            <person name="Pukall R."/>
            <person name="Goeker M."/>
            <person name="Klenk H.P."/>
            <person name="Eisen J.A."/>
        </authorList>
    </citation>
    <scope>NUCLEOTIDE SEQUENCE [LARGE SCALE GENOMIC DNA]</scope>
    <source>
        <strain evidence="3">ATCC 49802 / DSM 20745 / S 6022</strain>
    </source>
</reference>
<gene>
    <name evidence="2" type="ordered locus">Sthe_1567</name>
</gene>
<feature type="domain" description="Roadblock/LAMTOR2" evidence="1">
    <location>
        <begin position="21"/>
        <end position="111"/>
    </location>
</feature>
<dbReference type="SUPFAM" id="SSF103196">
    <property type="entry name" value="Roadblock/LC7 domain"/>
    <property type="match status" value="1"/>
</dbReference>
<dbReference type="Gene3D" id="3.30.450.30">
    <property type="entry name" value="Dynein light chain 2a, cytoplasmic"/>
    <property type="match status" value="1"/>
</dbReference>
<dbReference type="SMART" id="SM00960">
    <property type="entry name" value="Robl_LC7"/>
    <property type="match status" value="1"/>
</dbReference>